<dbReference type="AlphaFoldDB" id="A0A1Q6A417"/>
<keyword evidence="3" id="KW-1185">Reference proteome</keyword>
<comment type="caution">
    <text evidence="2">The sequence shown here is derived from an EMBL/GenBank/DDBJ whole genome shotgun (WGS) entry which is preliminary data.</text>
</comment>
<feature type="transmembrane region" description="Helical" evidence="1">
    <location>
        <begin position="18"/>
        <end position="36"/>
    </location>
</feature>
<name>A0A1Q6A417_9SPHI</name>
<proteinExistence type="predicted"/>
<sequence length="290" mass="31907">MNLLESIIHYYNGEVRHGFYGALLGGLLLIAGALLWKWAGPLSLLKGLSWPMVLIGLLVGIGGAASSFVTRKAIPARVEQYRKDPATFLEQESVKVEKTHKSWSGIRLFWGILSFGGLILSLTIGRPFWLGVGLGTLASGILLSVFEHYSMKFNEQYYQQVTTAASSNAVLNQPVNRPAKQFMQVIAKPPVVIERTLVPNDPDTTQCSINQADDSLNSRSLATIIPGTTTVASNTVIPDTPAILTGALDIISIPQSKRKRKLLDYYNSDLIKDGGISAKRCWFRKKYIKE</sequence>
<accession>A0A1Q6A417</accession>
<dbReference type="Proteomes" id="UP000186720">
    <property type="component" value="Unassembled WGS sequence"/>
</dbReference>
<keyword evidence="1" id="KW-1133">Transmembrane helix</keyword>
<keyword evidence="1" id="KW-0472">Membrane</keyword>
<evidence type="ECO:0000256" key="1">
    <source>
        <dbReference type="SAM" id="Phobius"/>
    </source>
</evidence>
<dbReference type="STRING" id="1302689.RG47T_4237"/>
<reference evidence="2 3" key="1">
    <citation type="submission" date="2016-11" db="EMBL/GenBank/DDBJ databases">
        <title>Whole Genome Sequencing of Mucilaginibacter polytrichastri RG4-7(T) isolated from the moss sample.</title>
        <authorList>
            <person name="Li Y."/>
        </authorList>
    </citation>
    <scope>NUCLEOTIDE SEQUENCE [LARGE SCALE GENOMIC DNA]</scope>
    <source>
        <strain evidence="2 3">RG4-7</strain>
    </source>
</reference>
<gene>
    <name evidence="2" type="ORF">RG47T_4237</name>
</gene>
<dbReference type="RefSeq" id="WP_074491301.1">
    <property type="nucleotide sequence ID" value="NZ_FPAM01000009.1"/>
</dbReference>
<dbReference type="OrthoDB" id="981489at2"/>
<organism evidence="2 3">
    <name type="scientific">Mucilaginibacter polytrichastri</name>
    <dbReference type="NCBI Taxonomy" id="1302689"/>
    <lineage>
        <taxon>Bacteria</taxon>
        <taxon>Pseudomonadati</taxon>
        <taxon>Bacteroidota</taxon>
        <taxon>Sphingobacteriia</taxon>
        <taxon>Sphingobacteriales</taxon>
        <taxon>Sphingobacteriaceae</taxon>
        <taxon>Mucilaginibacter</taxon>
    </lineage>
</organism>
<evidence type="ECO:0000313" key="2">
    <source>
        <dbReference type="EMBL" id="OKS88759.1"/>
    </source>
</evidence>
<feature type="transmembrane region" description="Helical" evidence="1">
    <location>
        <begin position="48"/>
        <end position="69"/>
    </location>
</feature>
<keyword evidence="1" id="KW-0812">Transmembrane</keyword>
<dbReference type="EMBL" id="MPPL01000001">
    <property type="protein sequence ID" value="OKS88759.1"/>
    <property type="molecule type" value="Genomic_DNA"/>
</dbReference>
<feature type="transmembrane region" description="Helical" evidence="1">
    <location>
        <begin position="105"/>
        <end position="122"/>
    </location>
</feature>
<protein>
    <submittedName>
        <fullName evidence="2">Uncharacterized protein</fullName>
    </submittedName>
</protein>
<evidence type="ECO:0000313" key="3">
    <source>
        <dbReference type="Proteomes" id="UP000186720"/>
    </source>
</evidence>
<feature type="transmembrane region" description="Helical" evidence="1">
    <location>
        <begin position="128"/>
        <end position="146"/>
    </location>
</feature>